<dbReference type="FunFam" id="2.40.30.170:FF:000010">
    <property type="entry name" value="Efflux RND transporter periplasmic adaptor subunit"/>
    <property type="match status" value="1"/>
</dbReference>
<name>A0A975U360_9PROT</name>
<dbReference type="InterPro" id="IPR006143">
    <property type="entry name" value="RND_pump_MFP"/>
</dbReference>
<accession>A0A975U360</accession>
<dbReference type="RefSeq" id="WP_218285955.1">
    <property type="nucleotide sequence ID" value="NZ_CP076448.1"/>
</dbReference>
<protein>
    <submittedName>
        <fullName evidence="6">Efflux RND transporter periplasmic adaptor subunit</fullName>
    </submittedName>
</protein>
<proteinExistence type="inferred from homology"/>
<evidence type="ECO:0000313" key="7">
    <source>
        <dbReference type="Proteomes" id="UP000694001"/>
    </source>
</evidence>
<dbReference type="InterPro" id="IPR058792">
    <property type="entry name" value="Beta-barrel_RND_2"/>
</dbReference>
<dbReference type="EMBL" id="CP076448">
    <property type="protein sequence ID" value="QXM24898.1"/>
    <property type="molecule type" value="Genomic_DNA"/>
</dbReference>
<evidence type="ECO:0000313" key="6">
    <source>
        <dbReference type="EMBL" id="QXM24898.1"/>
    </source>
</evidence>
<dbReference type="PANTHER" id="PTHR30469:SF11">
    <property type="entry name" value="BLL4320 PROTEIN"/>
    <property type="match status" value="1"/>
</dbReference>
<dbReference type="Pfam" id="PF25954">
    <property type="entry name" value="Beta-barrel_RND_2"/>
    <property type="match status" value="1"/>
</dbReference>
<dbReference type="GO" id="GO:0015562">
    <property type="term" value="F:efflux transmembrane transporter activity"/>
    <property type="evidence" value="ECO:0007669"/>
    <property type="project" value="TreeGrafter"/>
</dbReference>
<dbReference type="Pfam" id="PF25989">
    <property type="entry name" value="YknX_C"/>
    <property type="match status" value="1"/>
</dbReference>
<keyword evidence="7" id="KW-1185">Reference proteome</keyword>
<dbReference type="InterPro" id="IPR058625">
    <property type="entry name" value="MdtA-like_BSH"/>
</dbReference>
<evidence type="ECO:0000259" key="5">
    <source>
        <dbReference type="Pfam" id="PF25989"/>
    </source>
</evidence>
<feature type="domain" description="YknX-like C-terminal permuted SH3-like" evidence="5">
    <location>
        <begin position="288"/>
        <end position="354"/>
    </location>
</feature>
<dbReference type="AlphaFoldDB" id="A0A975U360"/>
<gene>
    <name evidence="6" type="ORF">KO353_01090</name>
</gene>
<evidence type="ECO:0000256" key="1">
    <source>
        <dbReference type="ARBA" id="ARBA00009477"/>
    </source>
</evidence>
<feature type="domain" description="Multidrug resistance protein MdtA-like alpha-helical hairpin" evidence="2">
    <location>
        <begin position="111"/>
        <end position="166"/>
    </location>
</feature>
<dbReference type="InterPro" id="IPR058624">
    <property type="entry name" value="MdtA-like_HH"/>
</dbReference>
<dbReference type="InterPro" id="IPR058637">
    <property type="entry name" value="YknX-like_C"/>
</dbReference>
<dbReference type="PANTHER" id="PTHR30469">
    <property type="entry name" value="MULTIDRUG RESISTANCE PROTEIN MDTA"/>
    <property type="match status" value="1"/>
</dbReference>
<evidence type="ECO:0000259" key="3">
    <source>
        <dbReference type="Pfam" id="PF25917"/>
    </source>
</evidence>
<evidence type="ECO:0000259" key="2">
    <source>
        <dbReference type="Pfam" id="PF25876"/>
    </source>
</evidence>
<feature type="domain" description="CusB-like beta-barrel" evidence="4">
    <location>
        <begin position="207"/>
        <end position="279"/>
    </location>
</feature>
<dbReference type="NCBIfam" id="TIGR01730">
    <property type="entry name" value="RND_mfp"/>
    <property type="match status" value="1"/>
</dbReference>
<reference evidence="6" key="1">
    <citation type="submission" date="2021-06" db="EMBL/GenBank/DDBJ databases">
        <title>Elioraea tepida, sp. nov., a moderately thermophilic aerobic anoxygenic phototrophic bacterium isolated from an alkaline siliceous hot spring mat community in Yellowstone National Park, WY, USA.</title>
        <authorList>
            <person name="Saini M.K."/>
            <person name="Yoshida S."/>
            <person name="Sebastian A."/>
            <person name="Hirose S."/>
            <person name="Hara E."/>
            <person name="Tamaki H."/>
            <person name="Soulier N.T."/>
            <person name="Albert I."/>
            <person name="Hanada S."/>
            <person name="Bryant D.A."/>
            <person name="Tank M."/>
        </authorList>
    </citation>
    <scope>NUCLEOTIDE SEQUENCE</scope>
    <source>
        <strain evidence="6">MS-P2</strain>
    </source>
</reference>
<comment type="similarity">
    <text evidence="1">Belongs to the membrane fusion protein (MFP) (TC 8.A.1) family.</text>
</comment>
<sequence length="374" mass="38518">MRRLIVALAALGLLAAGGVGLWQFREAARQGANAARGPGGPPAGFAIPVEAEPVTIARIAEEILAVGTLKSNESVLLRPEVAGRIAEIGFAEGTPVKAGTVLVQLDDSIPRAELAQAEANLALARANAARAQELYARGAGSAANRDQATAALRTAEAAVDLARAHLGKYRLTAPFDGIVGLRRASPGEFVNVGQEIVNLESIDPIKLEFRVPEVALPALRVGQRITVRVDAYPDRSFTGEVYAIDPAADAAGRSIAVRATLPNPEGLLRPGLFARVVLTVREEPEAVLVPETAIVPFGGRILVMKVVEGRAQPVPVTLGLRRDGMVQVISGLAAGDVVITAGQMKAQPGAAVAVIPPSGAAGSGPPEAPRPAGG</sequence>
<dbReference type="GO" id="GO:1990281">
    <property type="term" value="C:efflux pump complex"/>
    <property type="evidence" value="ECO:0007669"/>
    <property type="project" value="TreeGrafter"/>
</dbReference>
<dbReference type="KEGG" id="elio:KO353_01090"/>
<dbReference type="Pfam" id="PF25876">
    <property type="entry name" value="HH_MFP_RND"/>
    <property type="match status" value="1"/>
</dbReference>
<dbReference type="Proteomes" id="UP000694001">
    <property type="component" value="Chromosome"/>
</dbReference>
<dbReference type="Pfam" id="PF25917">
    <property type="entry name" value="BSH_RND"/>
    <property type="match status" value="1"/>
</dbReference>
<organism evidence="6 7">
    <name type="scientific">Elioraea tepida</name>
    <dbReference type="NCBI Taxonomy" id="2843330"/>
    <lineage>
        <taxon>Bacteria</taxon>
        <taxon>Pseudomonadati</taxon>
        <taxon>Pseudomonadota</taxon>
        <taxon>Alphaproteobacteria</taxon>
        <taxon>Acetobacterales</taxon>
        <taxon>Elioraeaceae</taxon>
        <taxon>Elioraea</taxon>
    </lineage>
</organism>
<feature type="domain" description="Multidrug resistance protein MdtA-like barrel-sandwich hybrid" evidence="3">
    <location>
        <begin position="75"/>
        <end position="196"/>
    </location>
</feature>
<evidence type="ECO:0000259" key="4">
    <source>
        <dbReference type="Pfam" id="PF25954"/>
    </source>
</evidence>